<dbReference type="AlphaFoldDB" id="A0A150M0I3"/>
<sequence>MKMMRKAISFISFILDAKNQRTTIFMKDPLSVGFSVYTLMTVD</sequence>
<comment type="caution">
    <text evidence="1">The sequence shown here is derived from an EMBL/GenBank/DDBJ whole genome shotgun (WGS) entry which is preliminary data.</text>
</comment>
<organism evidence="1 2">
    <name type="scientific">Saccharococcus caldoxylosilyticus</name>
    <dbReference type="NCBI Taxonomy" id="81408"/>
    <lineage>
        <taxon>Bacteria</taxon>
        <taxon>Bacillati</taxon>
        <taxon>Bacillota</taxon>
        <taxon>Bacilli</taxon>
        <taxon>Bacillales</taxon>
        <taxon>Anoxybacillaceae</taxon>
        <taxon>Saccharococcus</taxon>
    </lineage>
</organism>
<protein>
    <submittedName>
        <fullName evidence="1">Uncharacterized protein</fullName>
    </submittedName>
</protein>
<dbReference type="EMBL" id="LQYS01000022">
    <property type="protein sequence ID" value="KYD18084.1"/>
    <property type="molecule type" value="Genomic_DNA"/>
</dbReference>
<evidence type="ECO:0000313" key="2">
    <source>
        <dbReference type="Proteomes" id="UP000075455"/>
    </source>
</evidence>
<evidence type="ECO:0000313" key="1">
    <source>
        <dbReference type="EMBL" id="KYD18084.1"/>
    </source>
</evidence>
<dbReference type="Proteomes" id="UP000075455">
    <property type="component" value="Unassembled WGS sequence"/>
</dbReference>
<reference evidence="1 2" key="1">
    <citation type="submission" date="2016-01" db="EMBL/GenBank/DDBJ databases">
        <title>Draft Genome Sequences of Seven Thermophilic Sporeformers Isolated from Foods.</title>
        <authorList>
            <person name="Berendsen E.M."/>
            <person name="Wells-Bennik M.H."/>
            <person name="Krawcyk A.O."/>
            <person name="De Jong A."/>
            <person name="Holsappel S."/>
            <person name="Eijlander R.T."/>
            <person name="Kuipers O.P."/>
        </authorList>
    </citation>
    <scope>NUCLEOTIDE SEQUENCE [LARGE SCALE GENOMIC DNA]</scope>
    <source>
        <strain evidence="1 2">B4119</strain>
    </source>
</reference>
<gene>
    <name evidence="1" type="ORF">B4119_0778</name>
</gene>
<proteinExistence type="predicted"/>
<name>A0A150M0I3_9BACL</name>
<dbReference type="STRING" id="81408.B4119_0778"/>
<accession>A0A150M0I3</accession>